<dbReference type="AlphaFoldDB" id="A0A2M9D0M2"/>
<dbReference type="Pfam" id="PF08239">
    <property type="entry name" value="SH3_3"/>
    <property type="match status" value="2"/>
</dbReference>
<dbReference type="EMBL" id="PGFE01000001">
    <property type="protein sequence ID" value="PJJ77746.1"/>
    <property type="molecule type" value="Genomic_DNA"/>
</dbReference>
<dbReference type="InterPro" id="IPR003646">
    <property type="entry name" value="SH3-like_bac-type"/>
</dbReference>
<dbReference type="InterPro" id="IPR011055">
    <property type="entry name" value="Dup_hybrid_motif"/>
</dbReference>
<accession>A0A2M9D0M2</accession>
<sequence>MRIVHGPADTAAATSPARRALARGVALALALVLATGVTVVGVAPPAHAASTYVAPLPARTYVLSSYYGPRCMPIAGASAWHLGQDMGAASGTDVKAIAAGTVTRAGAVSGFGQWVVIEHTISGKKVSSVYGHVIDGDRYVKVGSKVSQGQHVADVGSSGTSTSPHLHLEIWKGSYGNGATVVDALAALKYYGVDLTTTSTRNYSRTVPSSCTYYTTANVNLRTGPGTSYSSLRVVPVNGRMTAKPGASSGSWRKVTYGSTTGWMSASYVSPNLTVLGTRWVRVSALHLRSKPSTSSTIVRTLSRGQAVGLLSATTSTGWVRVKVGSSTGYVAATYLSRVPQ</sequence>
<dbReference type="PROSITE" id="PS51781">
    <property type="entry name" value="SH3B"/>
    <property type="match status" value="2"/>
</dbReference>
<evidence type="ECO:0000259" key="1">
    <source>
        <dbReference type="PROSITE" id="PS51781"/>
    </source>
</evidence>
<dbReference type="PANTHER" id="PTHR21666:SF270">
    <property type="entry name" value="MUREIN HYDROLASE ACTIVATOR ENVC"/>
    <property type="match status" value="1"/>
</dbReference>
<dbReference type="SUPFAM" id="SSF51261">
    <property type="entry name" value="Duplicated hybrid motif"/>
    <property type="match status" value="1"/>
</dbReference>
<dbReference type="RefSeq" id="WP_100422075.1">
    <property type="nucleotide sequence ID" value="NZ_BOOX01000012.1"/>
</dbReference>
<comment type="caution">
    <text evidence="2">The sequence shown here is derived from an EMBL/GenBank/DDBJ whole genome shotgun (WGS) entry which is preliminary data.</text>
</comment>
<evidence type="ECO:0000313" key="3">
    <source>
        <dbReference type="Proteomes" id="UP000231693"/>
    </source>
</evidence>
<dbReference type="CDD" id="cd12797">
    <property type="entry name" value="M23_peptidase"/>
    <property type="match status" value="1"/>
</dbReference>
<dbReference type="GO" id="GO:0004222">
    <property type="term" value="F:metalloendopeptidase activity"/>
    <property type="evidence" value="ECO:0007669"/>
    <property type="project" value="TreeGrafter"/>
</dbReference>
<dbReference type="Gene3D" id="2.30.30.40">
    <property type="entry name" value="SH3 Domains"/>
    <property type="match status" value="2"/>
</dbReference>
<evidence type="ECO:0000313" key="2">
    <source>
        <dbReference type="EMBL" id="PJJ77746.1"/>
    </source>
</evidence>
<dbReference type="SMART" id="SM00287">
    <property type="entry name" value="SH3b"/>
    <property type="match status" value="2"/>
</dbReference>
<protein>
    <submittedName>
        <fullName evidence="2">SH3 domain-containing protein</fullName>
    </submittedName>
</protein>
<feature type="domain" description="SH3b" evidence="1">
    <location>
        <begin position="276"/>
        <end position="340"/>
    </location>
</feature>
<proteinExistence type="predicted"/>
<reference evidence="2 3" key="1">
    <citation type="submission" date="2017-11" db="EMBL/GenBank/DDBJ databases">
        <title>Genomic Encyclopedia of Archaeal and Bacterial Type Strains, Phase II (KMG-II): From Individual Species to Whole Genera.</title>
        <authorList>
            <person name="Goeker M."/>
        </authorList>
    </citation>
    <scope>NUCLEOTIDE SEQUENCE [LARGE SCALE GENOMIC DNA]</scope>
    <source>
        <strain evidence="2 3">DSM 25478</strain>
    </source>
</reference>
<dbReference type="Proteomes" id="UP000231693">
    <property type="component" value="Unassembled WGS sequence"/>
</dbReference>
<dbReference type="InterPro" id="IPR050570">
    <property type="entry name" value="Cell_wall_metabolism_enzyme"/>
</dbReference>
<dbReference type="Pfam" id="PF01551">
    <property type="entry name" value="Peptidase_M23"/>
    <property type="match status" value="1"/>
</dbReference>
<dbReference type="InterPro" id="IPR016047">
    <property type="entry name" value="M23ase_b-sheet_dom"/>
</dbReference>
<gene>
    <name evidence="2" type="ORF">CLV28_0972</name>
</gene>
<dbReference type="PANTHER" id="PTHR21666">
    <property type="entry name" value="PEPTIDASE-RELATED"/>
    <property type="match status" value="1"/>
</dbReference>
<feature type="domain" description="SH3b" evidence="1">
    <location>
        <begin position="209"/>
        <end position="273"/>
    </location>
</feature>
<dbReference type="OrthoDB" id="1099523at2"/>
<dbReference type="Gene3D" id="2.70.70.10">
    <property type="entry name" value="Glucose Permease (Domain IIA)"/>
    <property type="match status" value="1"/>
</dbReference>
<organism evidence="2 3">
    <name type="scientific">Sediminihabitans luteus</name>
    <dbReference type="NCBI Taxonomy" id="1138585"/>
    <lineage>
        <taxon>Bacteria</taxon>
        <taxon>Bacillati</taxon>
        <taxon>Actinomycetota</taxon>
        <taxon>Actinomycetes</taxon>
        <taxon>Micrococcales</taxon>
        <taxon>Cellulomonadaceae</taxon>
        <taxon>Sediminihabitans</taxon>
    </lineage>
</organism>
<keyword evidence="3" id="KW-1185">Reference proteome</keyword>
<name>A0A2M9D0M2_9CELL</name>